<comment type="caution">
    <text evidence="5">The sequence shown here is derived from an EMBL/GenBank/DDBJ whole genome shotgun (WGS) entry which is preliminary data.</text>
</comment>
<dbReference type="PANTHER" id="PTHR43046:SF14">
    <property type="entry name" value="MUTT_NUDIX FAMILY PROTEIN"/>
    <property type="match status" value="1"/>
</dbReference>
<dbReference type="InterPro" id="IPR000086">
    <property type="entry name" value="NUDIX_hydrolase_dom"/>
</dbReference>
<sequence>MQKTTKKLPTAGLLTIRDNKLLLAFSNNKKAWYLPGGKIDAGETSEEALIREVKEELGVDLNREDLRLFAHISAPAYGEIGLIMEQDCFLYPLLNDVVPGAEIGGVRYFSRSEYSREPVQVEGVIKAFDILADAGLFPG</sequence>
<accession>A0A5S5DMW7</accession>
<comment type="similarity">
    <text evidence="3">Belongs to the Nudix hydrolase family.</text>
</comment>
<evidence type="ECO:0000256" key="1">
    <source>
        <dbReference type="ARBA" id="ARBA00001946"/>
    </source>
</evidence>
<gene>
    <name evidence="5" type="ORF">BC792_103220</name>
</gene>
<evidence type="ECO:0000259" key="4">
    <source>
        <dbReference type="PROSITE" id="PS51462"/>
    </source>
</evidence>
<dbReference type="InterPro" id="IPR020084">
    <property type="entry name" value="NUDIX_hydrolase_CS"/>
</dbReference>
<evidence type="ECO:0000256" key="2">
    <source>
        <dbReference type="ARBA" id="ARBA00022801"/>
    </source>
</evidence>
<name>A0A5S5DMW7_9SPHI</name>
<dbReference type="PRINTS" id="PR00502">
    <property type="entry name" value="NUDIXFAMILY"/>
</dbReference>
<organism evidence="5 6">
    <name type="scientific">Sphingobacterium allocomposti</name>
    <dbReference type="NCBI Taxonomy" id="415956"/>
    <lineage>
        <taxon>Bacteria</taxon>
        <taxon>Pseudomonadati</taxon>
        <taxon>Bacteroidota</taxon>
        <taxon>Sphingobacteriia</taxon>
        <taxon>Sphingobacteriales</taxon>
        <taxon>Sphingobacteriaceae</taxon>
        <taxon>Sphingobacterium</taxon>
    </lineage>
</organism>
<dbReference type="SUPFAM" id="SSF55811">
    <property type="entry name" value="Nudix"/>
    <property type="match status" value="1"/>
</dbReference>
<dbReference type="EMBL" id="VNHX01000003">
    <property type="protein sequence ID" value="TYP97293.1"/>
    <property type="molecule type" value="Genomic_DNA"/>
</dbReference>
<dbReference type="Gene3D" id="3.90.79.10">
    <property type="entry name" value="Nucleoside Triphosphate Pyrophosphohydrolase"/>
    <property type="match status" value="1"/>
</dbReference>
<dbReference type="PANTHER" id="PTHR43046">
    <property type="entry name" value="GDP-MANNOSE MANNOSYL HYDROLASE"/>
    <property type="match status" value="1"/>
</dbReference>
<dbReference type="RefSeq" id="WP_148907676.1">
    <property type="nucleotide sequence ID" value="NZ_VNHX01000003.1"/>
</dbReference>
<dbReference type="Pfam" id="PF00293">
    <property type="entry name" value="NUDIX"/>
    <property type="match status" value="1"/>
</dbReference>
<dbReference type="PROSITE" id="PS00893">
    <property type="entry name" value="NUDIX_BOX"/>
    <property type="match status" value="1"/>
</dbReference>
<evidence type="ECO:0000313" key="6">
    <source>
        <dbReference type="Proteomes" id="UP000325105"/>
    </source>
</evidence>
<comment type="cofactor">
    <cofactor evidence="1">
        <name>Mg(2+)</name>
        <dbReference type="ChEBI" id="CHEBI:18420"/>
    </cofactor>
</comment>
<dbReference type="InterPro" id="IPR015797">
    <property type="entry name" value="NUDIX_hydrolase-like_dom_sf"/>
</dbReference>
<dbReference type="InterPro" id="IPR020476">
    <property type="entry name" value="Nudix_hydrolase"/>
</dbReference>
<dbReference type="AlphaFoldDB" id="A0A5S5DMW7"/>
<dbReference type="PROSITE" id="PS51462">
    <property type="entry name" value="NUDIX"/>
    <property type="match status" value="1"/>
</dbReference>
<evidence type="ECO:0000313" key="5">
    <source>
        <dbReference type="EMBL" id="TYP97293.1"/>
    </source>
</evidence>
<reference evidence="5 6" key="1">
    <citation type="submission" date="2019-07" db="EMBL/GenBank/DDBJ databases">
        <title>Genomic Encyclopedia of Archaeal and Bacterial Type Strains, Phase II (KMG-II): from individual species to whole genera.</title>
        <authorList>
            <person name="Goeker M."/>
        </authorList>
    </citation>
    <scope>NUCLEOTIDE SEQUENCE [LARGE SCALE GENOMIC DNA]</scope>
    <source>
        <strain evidence="5 6">DSM 18850</strain>
    </source>
</reference>
<dbReference type="CDD" id="cd04690">
    <property type="entry name" value="NUDIX_Hydrolase"/>
    <property type="match status" value="1"/>
</dbReference>
<dbReference type="GO" id="GO:0016787">
    <property type="term" value="F:hydrolase activity"/>
    <property type="evidence" value="ECO:0007669"/>
    <property type="project" value="UniProtKB-KW"/>
</dbReference>
<dbReference type="OrthoDB" id="3532303at2"/>
<keyword evidence="2 3" id="KW-0378">Hydrolase</keyword>
<proteinExistence type="inferred from homology"/>
<feature type="domain" description="Nudix hydrolase" evidence="4">
    <location>
        <begin position="5"/>
        <end position="132"/>
    </location>
</feature>
<evidence type="ECO:0000256" key="3">
    <source>
        <dbReference type="RuleBase" id="RU003476"/>
    </source>
</evidence>
<protein>
    <submittedName>
        <fullName evidence="5">NUDIX domain-containing protein</fullName>
    </submittedName>
</protein>
<dbReference type="Proteomes" id="UP000325105">
    <property type="component" value="Unassembled WGS sequence"/>
</dbReference>
<keyword evidence="6" id="KW-1185">Reference proteome</keyword>